<dbReference type="HOGENOM" id="CLU_742442_0_0_1"/>
<feature type="region of interest" description="Disordered" evidence="1">
    <location>
        <begin position="86"/>
        <end position="120"/>
    </location>
</feature>
<evidence type="ECO:0000313" key="2">
    <source>
        <dbReference type="EMBL" id="ESN97773.1"/>
    </source>
</evidence>
<dbReference type="AlphaFoldDB" id="T1FCC5"/>
<dbReference type="CTD" id="20206474"/>
<dbReference type="EnsemblMetazoa" id="HelroT177836">
    <property type="protein sequence ID" value="HelroP177836"/>
    <property type="gene ID" value="HelroG177836"/>
</dbReference>
<feature type="compositionally biased region" description="Basic and acidic residues" evidence="1">
    <location>
        <begin position="90"/>
        <end position="102"/>
    </location>
</feature>
<reference evidence="4" key="1">
    <citation type="submission" date="2012-12" db="EMBL/GenBank/DDBJ databases">
        <authorList>
            <person name="Hellsten U."/>
            <person name="Grimwood J."/>
            <person name="Chapman J.A."/>
            <person name="Shapiro H."/>
            <person name="Aerts A."/>
            <person name="Otillar R.P."/>
            <person name="Terry A.Y."/>
            <person name="Boore J.L."/>
            <person name="Simakov O."/>
            <person name="Marletaz F."/>
            <person name="Cho S.-J."/>
            <person name="Edsinger-Gonzales E."/>
            <person name="Havlak P."/>
            <person name="Kuo D.-H."/>
            <person name="Larsson T."/>
            <person name="Lv J."/>
            <person name="Arendt D."/>
            <person name="Savage R."/>
            <person name="Osoegawa K."/>
            <person name="de Jong P."/>
            <person name="Lindberg D.R."/>
            <person name="Seaver E.C."/>
            <person name="Weisblat D.A."/>
            <person name="Putnam N.H."/>
            <person name="Grigoriev I.V."/>
            <person name="Rokhsar D.S."/>
        </authorList>
    </citation>
    <scope>NUCLEOTIDE SEQUENCE</scope>
</reference>
<proteinExistence type="predicted"/>
<dbReference type="KEGG" id="hro:HELRODRAFT_177836"/>
<dbReference type="Proteomes" id="UP000015101">
    <property type="component" value="Unassembled WGS sequence"/>
</dbReference>
<feature type="compositionally biased region" description="Polar residues" evidence="1">
    <location>
        <begin position="103"/>
        <end position="120"/>
    </location>
</feature>
<organism evidence="3 4">
    <name type="scientific">Helobdella robusta</name>
    <name type="common">Californian leech</name>
    <dbReference type="NCBI Taxonomy" id="6412"/>
    <lineage>
        <taxon>Eukaryota</taxon>
        <taxon>Metazoa</taxon>
        <taxon>Spiralia</taxon>
        <taxon>Lophotrochozoa</taxon>
        <taxon>Annelida</taxon>
        <taxon>Clitellata</taxon>
        <taxon>Hirudinea</taxon>
        <taxon>Rhynchobdellida</taxon>
        <taxon>Glossiphoniidae</taxon>
        <taxon>Helobdella</taxon>
    </lineage>
</organism>
<dbReference type="RefSeq" id="XP_009024228.1">
    <property type="nucleotide sequence ID" value="XM_009025980.1"/>
</dbReference>
<evidence type="ECO:0000313" key="4">
    <source>
        <dbReference type="Proteomes" id="UP000015101"/>
    </source>
</evidence>
<name>T1FCC5_HELRO</name>
<evidence type="ECO:0000256" key="1">
    <source>
        <dbReference type="SAM" id="MobiDB-lite"/>
    </source>
</evidence>
<dbReference type="EMBL" id="KB097304">
    <property type="protein sequence ID" value="ESN97773.1"/>
    <property type="molecule type" value="Genomic_DNA"/>
</dbReference>
<gene>
    <name evidence="3" type="primary">20206474</name>
    <name evidence="2" type="ORF">HELRODRAFT_177836</name>
</gene>
<feature type="region of interest" description="Disordered" evidence="1">
    <location>
        <begin position="8"/>
        <end position="36"/>
    </location>
</feature>
<sequence>MNYCNVRQTIVDRSHSSPTSPITPPSSLLTSTSSENSRDSYRSIWKDFCKQKYGEEKRNKNGKLKNYGEVIIDHLEEVEVSDDVFNQDNGRLDDRNVIKSSDDGTTTSHNKNLSSNDTTTKNIDTDHIKKYKYICDNCGTEKQFQITSDISVRVDNSRNIDHRVRKKVSFRDMKPKHKTETKMFFNNSDKNEGSFLIGYNRDMNDNEFKNSKSHVSYINLIKSRSNPEINTTSSSREYINSTDTSNLTIKRIYQEHDLESIGPHASNDVLVMFNKKNTSTESILRNLAIEATSVNKNCNNNNGNSITTNNNNNNNYRNSNSKYNNKINKKFSLSDGNLSKTASKKNLFNTKNLNPLQFIGRIFNYETVFEEVI</sequence>
<accession>T1FCC5</accession>
<feature type="compositionally biased region" description="Low complexity" evidence="1">
    <location>
        <begin position="16"/>
        <end position="34"/>
    </location>
</feature>
<reference evidence="2 4" key="2">
    <citation type="journal article" date="2013" name="Nature">
        <title>Insights into bilaterian evolution from three spiralian genomes.</title>
        <authorList>
            <person name="Simakov O."/>
            <person name="Marletaz F."/>
            <person name="Cho S.J."/>
            <person name="Edsinger-Gonzales E."/>
            <person name="Havlak P."/>
            <person name="Hellsten U."/>
            <person name="Kuo D.H."/>
            <person name="Larsson T."/>
            <person name="Lv J."/>
            <person name="Arendt D."/>
            <person name="Savage R."/>
            <person name="Osoegawa K."/>
            <person name="de Jong P."/>
            <person name="Grimwood J."/>
            <person name="Chapman J.A."/>
            <person name="Shapiro H."/>
            <person name="Aerts A."/>
            <person name="Otillar R.P."/>
            <person name="Terry A.Y."/>
            <person name="Boore J.L."/>
            <person name="Grigoriev I.V."/>
            <person name="Lindberg D.R."/>
            <person name="Seaver E.C."/>
            <person name="Weisblat D.A."/>
            <person name="Putnam N.H."/>
            <person name="Rokhsar D.S."/>
        </authorList>
    </citation>
    <scope>NUCLEOTIDE SEQUENCE</scope>
</reference>
<dbReference type="InParanoid" id="T1FCC5"/>
<evidence type="ECO:0000313" key="3">
    <source>
        <dbReference type="EnsemblMetazoa" id="HelroP177836"/>
    </source>
</evidence>
<protein>
    <submittedName>
        <fullName evidence="2 3">Uncharacterized protein</fullName>
    </submittedName>
</protein>
<reference evidence="3" key="3">
    <citation type="submission" date="2015-06" db="UniProtKB">
        <authorList>
            <consortium name="EnsemblMetazoa"/>
        </authorList>
    </citation>
    <scope>IDENTIFICATION</scope>
</reference>
<dbReference type="GeneID" id="20206474"/>
<keyword evidence="4" id="KW-1185">Reference proteome</keyword>
<dbReference type="EMBL" id="AMQM01006205">
    <property type="status" value="NOT_ANNOTATED_CDS"/>
    <property type="molecule type" value="Genomic_DNA"/>
</dbReference>